<dbReference type="AlphaFoldDB" id="A0A378V0I0"/>
<name>A0A378V0I0_MYCFO</name>
<evidence type="ECO:0000313" key="3">
    <source>
        <dbReference type="Proteomes" id="UP000255389"/>
    </source>
</evidence>
<dbReference type="Pfam" id="PF08924">
    <property type="entry name" value="Rv2525c_GlyHyd-like"/>
    <property type="match status" value="1"/>
</dbReference>
<dbReference type="Proteomes" id="UP000255389">
    <property type="component" value="Unassembled WGS sequence"/>
</dbReference>
<reference evidence="2 3" key="1">
    <citation type="submission" date="2018-06" db="EMBL/GenBank/DDBJ databases">
        <authorList>
            <consortium name="Pathogen Informatics"/>
            <person name="Doyle S."/>
        </authorList>
    </citation>
    <scope>NUCLEOTIDE SEQUENCE [LARGE SCALE GENOMIC DNA]</scope>
    <source>
        <strain evidence="2 3">NCTC1542</strain>
    </source>
</reference>
<sequence>MTAPIFFSVDEDIDAATWKSAAVQWFRGINSVLGVARTGIYGGRRQCGWAIADGVIGASSSPGHRWAWQTKAWSRGEREPTAVLFQREVVTASDPGFVIDGKHVDVNDVLAADFGQWDLAR</sequence>
<dbReference type="EMBL" id="UGQY01000004">
    <property type="protein sequence ID" value="SUA03307.1"/>
    <property type="molecule type" value="Genomic_DNA"/>
</dbReference>
<dbReference type="InterPro" id="IPR015020">
    <property type="entry name" value="Rv2525c-like_Glyco_Hydro-like"/>
</dbReference>
<feature type="domain" description="Rv2525c-like glycoside hydrolase-like" evidence="1">
    <location>
        <begin position="3"/>
        <end position="100"/>
    </location>
</feature>
<evidence type="ECO:0000313" key="2">
    <source>
        <dbReference type="EMBL" id="SUA03307.1"/>
    </source>
</evidence>
<evidence type="ECO:0000259" key="1">
    <source>
        <dbReference type="Pfam" id="PF08924"/>
    </source>
</evidence>
<protein>
    <submittedName>
        <fullName evidence="2">Protein of uncharacterized function (DUF1906)</fullName>
    </submittedName>
</protein>
<proteinExistence type="predicted"/>
<organism evidence="2 3">
    <name type="scientific">Mycolicibacterium fortuitum</name>
    <name type="common">Mycobacterium fortuitum</name>
    <dbReference type="NCBI Taxonomy" id="1766"/>
    <lineage>
        <taxon>Bacteria</taxon>
        <taxon>Bacillati</taxon>
        <taxon>Actinomycetota</taxon>
        <taxon>Actinomycetes</taxon>
        <taxon>Mycobacteriales</taxon>
        <taxon>Mycobacteriaceae</taxon>
        <taxon>Mycolicibacterium</taxon>
    </lineage>
</organism>
<gene>
    <name evidence="2" type="ORF">NCTC1542_04787</name>
</gene>
<dbReference type="Gene3D" id="3.20.20.80">
    <property type="entry name" value="Glycosidases"/>
    <property type="match status" value="1"/>
</dbReference>
<accession>A0A378V0I0</accession>